<dbReference type="STRING" id="1797516.A3D26_01285"/>
<dbReference type="AlphaFoldDB" id="A0A1G1V9R0"/>
<reference evidence="9 10" key="1">
    <citation type="journal article" date="2016" name="Nat. Commun.">
        <title>Thousands of microbial genomes shed light on interconnected biogeochemical processes in an aquifer system.</title>
        <authorList>
            <person name="Anantharaman K."/>
            <person name="Brown C.T."/>
            <person name="Hug L.A."/>
            <person name="Sharon I."/>
            <person name="Castelle C.J."/>
            <person name="Probst A.J."/>
            <person name="Thomas B.C."/>
            <person name="Singh A."/>
            <person name="Wilkins M.J."/>
            <person name="Karaoz U."/>
            <person name="Brodie E.L."/>
            <person name="Williams K.H."/>
            <person name="Hubbard S.S."/>
            <person name="Banfield J.F."/>
        </authorList>
    </citation>
    <scope>NUCLEOTIDE SEQUENCE [LARGE SCALE GENOMIC DNA]</scope>
</reference>
<comment type="similarity">
    <text evidence="2">Belongs to the MsrB Met sulfoxide reductase family.</text>
</comment>
<dbReference type="PANTHER" id="PTHR10173:SF52">
    <property type="entry name" value="METHIONINE-R-SULFOXIDE REDUCTASE B1"/>
    <property type="match status" value="1"/>
</dbReference>
<evidence type="ECO:0000256" key="5">
    <source>
        <dbReference type="ARBA" id="ARBA00022833"/>
    </source>
</evidence>
<dbReference type="GO" id="GO:0046872">
    <property type="term" value="F:metal ion binding"/>
    <property type="evidence" value="ECO:0007669"/>
    <property type="project" value="UniProtKB-KW"/>
</dbReference>
<proteinExistence type="inferred from homology"/>
<sequence>MRQEDIEKRKKELSEEQYNVCILRGTEPPFSGKYTDNKKKGIYSCVVCDTPLFHSSRKFESGTGWPAFDDPVDPKNVKYGDDFSYGMHRTEVVCAECGAHLGHIFQDGPDSLPTGKKATKQRYCINSLALEFTPDMEN</sequence>
<dbReference type="GO" id="GO:0005737">
    <property type="term" value="C:cytoplasm"/>
    <property type="evidence" value="ECO:0007669"/>
    <property type="project" value="TreeGrafter"/>
</dbReference>
<dbReference type="GO" id="GO:0030091">
    <property type="term" value="P:protein repair"/>
    <property type="evidence" value="ECO:0007669"/>
    <property type="project" value="InterPro"/>
</dbReference>
<dbReference type="InterPro" id="IPR002579">
    <property type="entry name" value="Met_Sox_Rdtase_MsrB_dom"/>
</dbReference>
<evidence type="ECO:0000256" key="1">
    <source>
        <dbReference type="ARBA" id="ARBA00001947"/>
    </source>
</evidence>
<gene>
    <name evidence="9" type="ORF">A3D26_01285</name>
</gene>
<dbReference type="FunFam" id="2.170.150.20:FF:000001">
    <property type="entry name" value="Peptide methionine sulfoxide reductase MsrB"/>
    <property type="match status" value="1"/>
</dbReference>
<keyword evidence="6" id="KW-0560">Oxidoreductase</keyword>
<dbReference type="GO" id="GO:0006979">
    <property type="term" value="P:response to oxidative stress"/>
    <property type="evidence" value="ECO:0007669"/>
    <property type="project" value="InterPro"/>
</dbReference>
<dbReference type="Proteomes" id="UP000178319">
    <property type="component" value="Unassembled WGS sequence"/>
</dbReference>
<evidence type="ECO:0000313" key="10">
    <source>
        <dbReference type="Proteomes" id="UP000178319"/>
    </source>
</evidence>
<evidence type="ECO:0000256" key="7">
    <source>
        <dbReference type="ARBA" id="ARBA00048488"/>
    </source>
</evidence>
<feature type="domain" description="MsrB" evidence="8">
    <location>
        <begin position="6"/>
        <end position="135"/>
    </location>
</feature>
<dbReference type="EMBL" id="MHBZ01000005">
    <property type="protein sequence ID" value="OGY12198.1"/>
    <property type="molecule type" value="Genomic_DNA"/>
</dbReference>
<evidence type="ECO:0000256" key="4">
    <source>
        <dbReference type="ARBA" id="ARBA00022723"/>
    </source>
</evidence>
<accession>A0A1G1V9R0</accession>
<dbReference type="InterPro" id="IPR028427">
    <property type="entry name" value="Met_Sox_Rdtase_MsrB"/>
</dbReference>
<dbReference type="EC" id="1.8.4.12" evidence="3"/>
<dbReference type="Gene3D" id="2.170.150.20">
    <property type="entry name" value="Peptide methionine sulfoxide reductase"/>
    <property type="match status" value="1"/>
</dbReference>
<dbReference type="SUPFAM" id="SSF51316">
    <property type="entry name" value="Mss4-like"/>
    <property type="match status" value="1"/>
</dbReference>
<organism evidence="9 10">
    <name type="scientific">Candidatus Blackburnbacteria bacterium RIFCSPHIGHO2_02_FULL_44_20</name>
    <dbReference type="NCBI Taxonomy" id="1797516"/>
    <lineage>
        <taxon>Bacteria</taxon>
        <taxon>Candidatus Blackburniibacteriota</taxon>
    </lineage>
</organism>
<protein>
    <recommendedName>
        <fullName evidence="3">peptide-methionine (R)-S-oxide reductase</fullName>
        <ecNumber evidence="3">1.8.4.12</ecNumber>
    </recommendedName>
</protein>
<evidence type="ECO:0000256" key="2">
    <source>
        <dbReference type="ARBA" id="ARBA00007174"/>
    </source>
</evidence>
<dbReference type="GO" id="GO:0033743">
    <property type="term" value="F:peptide-methionine (R)-S-oxide reductase activity"/>
    <property type="evidence" value="ECO:0007669"/>
    <property type="project" value="UniProtKB-EC"/>
</dbReference>
<dbReference type="InterPro" id="IPR011057">
    <property type="entry name" value="Mss4-like_sf"/>
</dbReference>
<keyword evidence="5" id="KW-0862">Zinc</keyword>
<dbReference type="PROSITE" id="PS51790">
    <property type="entry name" value="MSRB"/>
    <property type="match status" value="1"/>
</dbReference>
<comment type="caution">
    <text evidence="9">The sequence shown here is derived from an EMBL/GenBank/DDBJ whole genome shotgun (WGS) entry which is preliminary data.</text>
</comment>
<dbReference type="Pfam" id="PF01641">
    <property type="entry name" value="SelR"/>
    <property type="match status" value="1"/>
</dbReference>
<dbReference type="PANTHER" id="PTHR10173">
    <property type="entry name" value="METHIONINE SULFOXIDE REDUCTASE"/>
    <property type="match status" value="1"/>
</dbReference>
<comment type="catalytic activity">
    <reaction evidence="7">
        <text>L-methionyl-[protein] + [thioredoxin]-disulfide + H2O = L-methionyl-(R)-S-oxide-[protein] + [thioredoxin]-dithiol</text>
        <dbReference type="Rhea" id="RHEA:24164"/>
        <dbReference type="Rhea" id="RHEA-COMP:10698"/>
        <dbReference type="Rhea" id="RHEA-COMP:10700"/>
        <dbReference type="Rhea" id="RHEA-COMP:12313"/>
        <dbReference type="Rhea" id="RHEA-COMP:12314"/>
        <dbReference type="ChEBI" id="CHEBI:15377"/>
        <dbReference type="ChEBI" id="CHEBI:16044"/>
        <dbReference type="ChEBI" id="CHEBI:29950"/>
        <dbReference type="ChEBI" id="CHEBI:45764"/>
        <dbReference type="ChEBI" id="CHEBI:50058"/>
        <dbReference type="EC" id="1.8.4.12"/>
    </reaction>
</comment>
<dbReference type="NCBIfam" id="TIGR00357">
    <property type="entry name" value="peptide-methionine (R)-S-oxide reductase MsrB"/>
    <property type="match status" value="1"/>
</dbReference>
<evidence type="ECO:0000259" key="8">
    <source>
        <dbReference type="PROSITE" id="PS51790"/>
    </source>
</evidence>
<name>A0A1G1V9R0_9BACT</name>
<comment type="cofactor">
    <cofactor evidence="1">
        <name>Zn(2+)</name>
        <dbReference type="ChEBI" id="CHEBI:29105"/>
    </cofactor>
</comment>
<evidence type="ECO:0000313" key="9">
    <source>
        <dbReference type="EMBL" id="OGY12198.1"/>
    </source>
</evidence>
<keyword evidence="4" id="KW-0479">Metal-binding</keyword>
<evidence type="ECO:0000256" key="6">
    <source>
        <dbReference type="ARBA" id="ARBA00023002"/>
    </source>
</evidence>
<evidence type="ECO:0000256" key="3">
    <source>
        <dbReference type="ARBA" id="ARBA00012499"/>
    </source>
</evidence>